<dbReference type="Proteomes" id="UP000011693">
    <property type="component" value="Unassembled WGS sequence"/>
</dbReference>
<organism evidence="2 3">
    <name type="scientific">Natrialba chahannaoensis JCM 10990</name>
    <dbReference type="NCBI Taxonomy" id="1227492"/>
    <lineage>
        <taxon>Archaea</taxon>
        <taxon>Methanobacteriati</taxon>
        <taxon>Methanobacteriota</taxon>
        <taxon>Stenosarchaea group</taxon>
        <taxon>Halobacteria</taxon>
        <taxon>Halobacteriales</taxon>
        <taxon>Natrialbaceae</taxon>
        <taxon>Natrialba</taxon>
    </lineage>
</organism>
<dbReference type="PATRIC" id="fig|1227492.4.peg.42"/>
<feature type="transmembrane region" description="Helical" evidence="1">
    <location>
        <begin position="20"/>
        <end position="40"/>
    </location>
</feature>
<evidence type="ECO:0000313" key="3">
    <source>
        <dbReference type="Proteomes" id="UP000011693"/>
    </source>
</evidence>
<proteinExistence type="predicted"/>
<sequence length="237" mass="25775">MSRSRLRRRASAIDTDRLAIGLVGVGSLGTIAVIALGGYLPGVGSQFVGLLYPFALLFPAFGLGVLVLTLWWVWNTSYVSPQPIHRGPAPEQGETGHLEPVGRSTEHSLEIAATAQYRCSASSSAYEIRTRLTENAVRIVRTRRGLDRETARERVENGTWTDDRVAAAFLSADQPQPLGEQFRNAVDPGTAYYRRVDRTIAAISAISHDDGAVTTDRSGTATAITTDEEFEDGEVNR</sequence>
<keyword evidence="3" id="KW-1185">Reference proteome</keyword>
<gene>
    <name evidence="2" type="ORF">C482_00305</name>
</gene>
<keyword evidence="1" id="KW-0472">Membrane</keyword>
<comment type="caution">
    <text evidence="2">The sequence shown here is derived from an EMBL/GenBank/DDBJ whole genome shotgun (WGS) entry which is preliminary data.</text>
</comment>
<name>M0B6S1_9EURY</name>
<evidence type="ECO:0000313" key="2">
    <source>
        <dbReference type="EMBL" id="ELZ06217.1"/>
    </source>
</evidence>
<reference evidence="2 3" key="1">
    <citation type="journal article" date="2014" name="PLoS Genet.">
        <title>Phylogenetically driven sequencing of extremely halophilic archaea reveals strategies for static and dynamic osmo-response.</title>
        <authorList>
            <person name="Becker E.A."/>
            <person name="Seitzer P.M."/>
            <person name="Tritt A."/>
            <person name="Larsen D."/>
            <person name="Krusor M."/>
            <person name="Yao A.I."/>
            <person name="Wu D."/>
            <person name="Madern D."/>
            <person name="Eisen J.A."/>
            <person name="Darling A.E."/>
            <person name="Facciotti M.T."/>
        </authorList>
    </citation>
    <scope>NUCLEOTIDE SEQUENCE [LARGE SCALE GENOMIC DNA]</scope>
    <source>
        <strain evidence="2 3">JCM 10990</strain>
    </source>
</reference>
<dbReference type="InterPro" id="IPR055693">
    <property type="entry name" value="DUF7269"/>
</dbReference>
<dbReference type="OrthoDB" id="31512at2157"/>
<protein>
    <submittedName>
        <fullName evidence="2">Uncharacterized protein</fullName>
    </submittedName>
</protein>
<evidence type="ECO:0000256" key="1">
    <source>
        <dbReference type="SAM" id="Phobius"/>
    </source>
</evidence>
<accession>M0B6S1</accession>
<dbReference type="RefSeq" id="WP_006165260.1">
    <property type="nucleotide sequence ID" value="NZ_AOIN01000008.1"/>
</dbReference>
<dbReference type="EMBL" id="AOIN01000008">
    <property type="protein sequence ID" value="ELZ06217.1"/>
    <property type="molecule type" value="Genomic_DNA"/>
</dbReference>
<dbReference type="STRING" id="1227492.C482_00305"/>
<dbReference type="AlphaFoldDB" id="M0B6S1"/>
<dbReference type="Pfam" id="PF23933">
    <property type="entry name" value="DUF7269"/>
    <property type="match status" value="1"/>
</dbReference>
<keyword evidence="1" id="KW-0812">Transmembrane</keyword>
<keyword evidence="1" id="KW-1133">Transmembrane helix</keyword>
<feature type="transmembrane region" description="Helical" evidence="1">
    <location>
        <begin position="52"/>
        <end position="74"/>
    </location>
</feature>